<keyword evidence="3 5" id="KW-1133">Transmembrane helix</keyword>
<evidence type="ECO:0000256" key="4">
    <source>
        <dbReference type="ARBA" id="ARBA00023136"/>
    </source>
</evidence>
<evidence type="ECO:0000256" key="5">
    <source>
        <dbReference type="SAM" id="Phobius"/>
    </source>
</evidence>
<keyword evidence="2 5" id="KW-0812">Transmembrane</keyword>
<sequence length="178" mass="20547">MPHLLAALVFDSDSDTFVRYRLRMPEYAVDSTRHYKVLDRVWTPGPRAEFPQDFKYFTSFFIHLQELLELAIVSDLSGVEVRHTSRMRLFPSVCNSQDKFVRVIEHLPAAAIVYERETRMKELMRIMGLSDSVHWLSWLITTVTVMSISAVGMTALLTAGGIVRHSDPLLLFMFIFSF</sequence>
<reference evidence="8" key="1">
    <citation type="submission" date="2016-11" db="UniProtKB">
        <authorList>
            <consortium name="WormBaseParasite"/>
        </authorList>
    </citation>
    <scope>IDENTIFICATION</scope>
</reference>
<dbReference type="AlphaFoldDB" id="A0A1I8IX22"/>
<dbReference type="PANTHER" id="PTHR19229">
    <property type="entry name" value="ATP-BINDING CASSETTE TRANSPORTER SUBFAMILY A ABCA"/>
    <property type="match status" value="1"/>
</dbReference>
<dbReference type="GO" id="GO:0016020">
    <property type="term" value="C:membrane"/>
    <property type="evidence" value="ECO:0007669"/>
    <property type="project" value="UniProtKB-SubCell"/>
</dbReference>
<dbReference type="WBParaSite" id="maker-uti_cns_0018167-snap-gene-0.1-mRNA-1">
    <property type="protein sequence ID" value="maker-uti_cns_0018167-snap-gene-0.1-mRNA-1"/>
    <property type="gene ID" value="maker-uti_cns_0018167-snap-gene-0.1"/>
</dbReference>
<evidence type="ECO:0000256" key="1">
    <source>
        <dbReference type="ARBA" id="ARBA00004141"/>
    </source>
</evidence>
<evidence type="ECO:0000259" key="6">
    <source>
        <dbReference type="Pfam" id="PF12698"/>
    </source>
</evidence>
<dbReference type="Proteomes" id="UP000095280">
    <property type="component" value="Unplaced"/>
</dbReference>
<keyword evidence="7" id="KW-1185">Reference proteome</keyword>
<protein>
    <submittedName>
        <fullName evidence="8">Neur_chan_LBD domain-containing protein</fullName>
    </submittedName>
</protein>
<evidence type="ECO:0000256" key="2">
    <source>
        <dbReference type="ARBA" id="ARBA00022692"/>
    </source>
</evidence>
<proteinExistence type="predicted"/>
<evidence type="ECO:0000313" key="8">
    <source>
        <dbReference type="WBParaSite" id="maker-uti_cns_0018167-snap-gene-0.1-mRNA-1"/>
    </source>
</evidence>
<dbReference type="InterPro" id="IPR026082">
    <property type="entry name" value="ABCA"/>
</dbReference>
<evidence type="ECO:0000256" key="3">
    <source>
        <dbReference type="ARBA" id="ARBA00022989"/>
    </source>
</evidence>
<organism evidence="7 8">
    <name type="scientific">Macrostomum lignano</name>
    <dbReference type="NCBI Taxonomy" id="282301"/>
    <lineage>
        <taxon>Eukaryota</taxon>
        <taxon>Metazoa</taxon>
        <taxon>Spiralia</taxon>
        <taxon>Lophotrochozoa</taxon>
        <taxon>Platyhelminthes</taxon>
        <taxon>Rhabditophora</taxon>
        <taxon>Macrostomorpha</taxon>
        <taxon>Macrostomida</taxon>
        <taxon>Macrostomidae</taxon>
        <taxon>Macrostomum</taxon>
    </lineage>
</organism>
<name>A0A1I8IX22_9PLAT</name>
<keyword evidence="4 5" id="KW-0472">Membrane</keyword>
<feature type="transmembrane region" description="Helical" evidence="5">
    <location>
        <begin position="135"/>
        <end position="163"/>
    </location>
</feature>
<evidence type="ECO:0000313" key="7">
    <source>
        <dbReference type="Proteomes" id="UP000095280"/>
    </source>
</evidence>
<dbReference type="GO" id="GO:0140359">
    <property type="term" value="F:ABC-type transporter activity"/>
    <property type="evidence" value="ECO:0007669"/>
    <property type="project" value="InterPro"/>
</dbReference>
<comment type="subcellular location">
    <subcellularLocation>
        <location evidence="1">Membrane</location>
        <topology evidence="1">Multi-pass membrane protein</topology>
    </subcellularLocation>
</comment>
<dbReference type="GO" id="GO:0005319">
    <property type="term" value="F:lipid transporter activity"/>
    <property type="evidence" value="ECO:0007669"/>
    <property type="project" value="TreeGrafter"/>
</dbReference>
<dbReference type="InterPro" id="IPR013525">
    <property type="entry name" value="ABC2_TM"/>
</dbReference>
<dbReference type="PANTHER" id="PTHR19229:SF185">
    <property type="entry name" value="ABC TRANSPORTER DOMAIN-CONTAINING PROTEIN"/>
    <property type="match status" value="1"/>
</dbReference>
<accession>A0A1I8IX22</accession>
<dbReference type="Pfam" id="PF12698">
    <property type="entry name" value="ABC2_membrane_3"/>
    <property type="match status" value="1"/>
</dbReference>
<feature type="domain" description="ABC-2 type transporter transmembrane" evidence="6">
    <location>
        <begin position="109"/>
        <end position="177"/>
    </location>
</feature>